<feature type="transmembrane region" description="Helical" evidence="6">
    <location>
        <begin position="129"/>
        <end position="152"/>
    </location>
</feature>
<keyword evidence="2 6" id="KW-0812">Transmembrane</keyword>
<comment type="similarity">
    <text evidence="5">Belongs to the SAT4 family.</text>
</comment>
<feature type="domain" description="Rhodopsin" evidence="7">
    <location>
        <begin position="36"/>
        <end position="277"/>
    </location>
</feature>
<evidence type="ECO:0000256" key="3">
    <source>
        <dbReference type="ARBA" id="ARBA00022989"/>
    </source>
</evidence>
<dbReference type="InterPro" id="IPR049326">
    <property type="entry name" value="Rhodopsin_dom_fungi"/>
</dbReference>
<feature type="transmembrane region" description="Helical" evidence="6">
    <location>
        <begin position="180"/>
        <end position="200"/>
    </location>
</feature>
<feature type="transmembrane region" description="Helical" evidence="6">
    <location>
        <begin position="212"/>
        <end position="233"/>
    </location>
</feature>
<gene>
    <name evidence="8" type="ORF">B0T14DRAFT_413473</name>
</gene>
<proteinExistence type="inferred from homology"/>
<organism evidence="8 9">
    <name type="scientific">Immersiella caudata</name>
    <dbReference type="NCBI Taxonomy" id="314043"/>
    <lineage>
        <taxon>Eukaryota</taxon>
        <taxon>Fungi</taxon>
        <taxon>Dikarya</taxon>
        <taxon>Ascomycota</taxon>
        <taxon>Pezizomycotina</taxon>
        <taxon>Sordariomycetes</taxon>
        <taxon>Sordariomycetidae</taxon>
        <taxon>Sordariales</taxon>
        <taxon>Lasiosphaeriaceae</taxon>
        <taxon>Immersiella</taxon>
    </lineage>
</organism>
<comment type="subcellular location">
    <subcellularLocation>
        <location evidence="1">Membrane</location>
        <topology evidence="1">Multi-pass membrane protein</topology>
    </subcellularLocation>
</comment>
<comment type="caution">
    <text evidence="8">The sequence shown here is derived from an EMBL/GenBank/DDBJ whole genome shotgun (WGS) entry which is preliminary data.</text>
</comment>
<dbReference type="PANTHER" id="PTHR33048:SF146">
    <property type="entry name" value="INTEGRAL MEMBRANE PROTEIN"/>
    <property type="match status" value="1"/>
</dbReference>
<name>A0AA39W490_9PEZI</name>
<reference evidence="8" key="1">
    <citation type="submission" date="2023-06" db="EMBL/GenBank/DDBJ databases">
        <title>Genome-scale phylogeny and comparative genomics of the fungal order Sordariales.</title>
        <authorList>
            <consortium name="Lawrence Berkeley National Laboratory"/>
            <person name="Hensen N."/>
            <person name="Bonometti L."/>
            <person name="Westerberg I."/>
            <person name="Brannstrom I.O."/>
            <person name="Guillou S."/>
            <person name="Cros-Aarteil S."/>
            <person name="Calhoun S."/>
            <person name="Haridas S."/>
            <person name="Kuo A."/>
            <person name="Mondo S."/>
            <person name="Pangilinan J."/>
            <person name="Riley R."/>
            <person name="Labutti K."/>
            <person name="Andreopoulos B."/>
            <person name="Lipzen A."/>
            <person name="Chen C."/>
            <person name="Yanf M."/>
            <person name="Daum C."/>
            <person name="Ng V."/>
            <person name="Clum A."/>
            <person name="Steindorff A."/>
            <person name="Ohm R."/>
            <person name="Martin F."/>
            <person name="Silar P."/>
            <person name="Natvig D."/>
            <person name="Lalanne C."/>
            <person name="Gautier V."/>
            <person name="Ament-Velasquez S.L."/>
            <person name="Kruys A."/>
            <person name="Hutchinson M.I."/>
            <person name="Powell A.J."/>
            <person name="Barry K."/>
            <person name="Miller A.N."/>
            <person name="Grigoriev I.V."/>
            <person name="Debuchy R."/>
            <person name="Gladieux P."/>
            <person name="Thoren M.H."/>
            <person name="Johannesson H."/>
        </authorList>
    </citation>
    <scope>NUCLEOTIDE SEQUENCE</scope>
    <source>
        <strain evidence="8">CBS 606.72</strain>
    </source>
</reference>
<keyword evidence="4 6" id="KW-0472">Membrane</keyword>
<dbReference type="GO" id="GO:0016020">
    <property type="term" value="C:membrane"/>
    <property type="evidence" value="ECO:0007669"/>
    <property type="project" value="UniProtKB-SubCell"/>
</dbReference>
<evidence type="ECO:0000259" key="7">
    <source>
        <dbReference type="Pfam" id="PF20684"/>
    </source>
</evidence>
<keyword evidence="3 6" id="KW-1133">Transmembrane helix</keyword>
<feature type="transmembrane region" description="Helical" evidence="6">
    <location>
        <begin position="18"/>
        <end position="40"/>
    </location>
</feature>
<sequence length="287" mass="31713">MSAKHTPPPDGDADKGPILLAVTIVTTMVALIIVALRMFVRIKIVKNVGWDDHTIVGASLLAILVMIFEIISVSYGNGRHMYYLSSSSIIQASKWSRATTPPNLAACALARISLCLFFLRIVERRRGFTIFLWVLITLNVLVNIMSITRLLASCRPLEKLWDHTVAGECWPTSTAFITSMIQSVVSIATDWLIALFPVVIVRKLNMARRTKVVLVVLMGMGIFAGAAALLKMFHLRSLTTRSDMTWDVVDLTSWSIVEQNVGIIAVSIPCIRPLFSRIFRVGSTPSG</sequence>
<evidence type="ECO:0000256" key="2">
    <source>
        <dbReference type="ARBA" id="ARBA00022692"/>
    </source>
</evidence>
<evidence type="ECO:0000256" key="5">
    <source>
        <dbReference type="ARBA" id="ARBA00038359"/>
    </source>
</evidence>
<dbReference type="PANTHER" id="PTHR33048">
    <property type="entry name" value="PTH11-LIKE INTEGRAL MEMBRANE PROTEIN (AFU_ORTHOLOGUE AFUA_5G11245)"/>
    <property type="match status" value="1"/>
</dbReference>
<evidence type="ECO:0000256" key="1">
    <source>
        <dbReference type="ARBA" id="ARBA00004141"/>
    </source>
</evidence>
<accession>A0AA39W490</accession>
<dbReference type="EMBL" id="JAULSU010000007">
    <property type="protein sequence ID" value="KAK0610914.1"/>
    <property type="molecule type" value="Genomic_DNA"/>
</dbReference>
<feature type="non-terminal residue" evidence="8">
    <location>
        <position position="287"/>
    </location>
</feature>
<dbReference type="Pfam" id="PF20684">
    <property type="entry name" value="Fung_rhodopsin"/>
    <property type="match status" value="1"/>
</dbReference>
<evidence type="ECO:0000313" key="8">
    <source>
        <dbReference type="EMBL" id="KAK0610914.1"/>
    </source>
</evidence>
<feature type="transmembrane region" description="Helical" evidence="6">
    <location>
        <begin position="103"/>
        <end position="122"/>
    </location>
</feature>
<dbReference type="AlphaFoldDB" id="A0AA39W490"/>
<dbReference type="InterPro" id="IPR052337">
    <property type="entry name" value="SAT4-like"/>
</dbReference>
<evidence type="ECO:0000256" key="4">
    <source>
        <dbReference type="ARBA" id="ARBA00023136"/>
    </source>
</evidence>
<dbReference type="Proteomes" id="UP001175000">
    <property type="component" value="Unassembled WGS sequence"/>
</dbReference>
<evidence type="ECO:0000256" key="6">
    <source>
        <dbReference type="SAM" id="Phobius"/>
    </source>
</evidence>
<keyword evidence="9" id="KW-1185">Reference proteome</keyword>
<evidence type="ECO:0000313" key="9">
    <source>
        <dbReference type="Proteomes" id="UP001175000"/>
    </source>
</evidence>
<protein>
    <recommendedName>
        <fullName evidence="7">Rhodopsin domain-containing protein</fullName>
    </recommendedName>
</protein>
<feature type="transmembrane region" description="Helical" evidence="6">
    <location>
        <begin position="52"/>
        <end position="75"/>
    </location>
</feature>